<organism evidence="2 3">
    <name type="scientific">Aquipseudomonas guryensis</name>
    <dbReference type="NCBI Taxonomy" id="2759165"/>
    <lineage>
        <taxon>Bacteria</taxon>
        <taxon>Pseudomonadati</taxon>
        <taxon>Pseudomonadota</taxon>
        <taxon>Gammaproteobacteria</taxon>
        <taxon>Pseudomonadales</taxon>
        <taxon>Pseudomonadaceae</taxon>
        <taxon>Aquipseudomonas</taxon>
    </lineage>
</organism>
<comment type="caution">
    <text evidence="2">The sequence shown here is derived from an EMBL/GenBank/DDBJ whole genome shotgun (WGS) entry which is preliminary data.</text>
</comment>
<dbReference type="Proteomes" id="UP000581189">
    <property type="component" value="Unassembled WGS sequence"/>
</dbReference>
<evidence type="ECO:0000259" key="1">
    <source>
        <dbReference type="Pfam" id="PF06114"/>
    </source>
</evidence>
<keyword evidence="3" id="KW-1185">Reference proteome</keyword>
<accession>A0A7W4DAE3</accession>
<gene>
    <name evidence="2" type="ORF">H3H45_06775</name>
</gene>
<evidence type="ECO:0000313" key="2">
    <source>
        <dbReference type="EMBL" id="MBB1518940.1"/>
    </source>
</evidence>
<name>A0A7W4DAE3_9GAMM</name>
<sequence length="182" mass="20462">MSGPSCEVPPRKQSEIFEVAMEVRRGLGIRVDAFPIAEVLEFVMPAAFPGFALEVAELHEMGPNHGLTIPADNIIRLRQDVYDGMVDGRGRDRFTAAHELGHYLIHRNVPIRFHRAENGRLPAYRDSEWQANTFAGALLMPPDLVRHCESLGEIVERFQVSRDAAQVHNKILAKKGLMRILS</sequence>
<feature type="domain" description="IrrE N-terminal-like" evidence="1">
    <location>
        <begin position="90"/>
        <end position="166"/>
    </location>
</feature>
<dbReference type="Pfam" id="PF06114">
    <property type="entry name" value="Peptidase_M78"/>
    <property type="match status" value="1"/>
</dbReference>
<dbReference type="RefSeq" id="WP_182832939.1">
    <property type="nucleotide sequence ID" value="NZ_JACJFN010000001.1"/>
</dbReference>
<dbReference type="AlphaFoldDB" id="A0A7W4DAE3"/>
<dbReference type="InterPro" id="IPR052345">
    <property type="entry name" value="Rad_response_metalloprotease"/>
</dbReference>
<dbReference type="PANTHER" id="PTHR43236">
    <property type="entry name" value="ANTITOXIN HIGA1"/>
    <property type="match status" value="1"/>
</dbReference>
<reference evidence="2 3" key="1">
    <citation type="submission" date="2020-08" db="EMBL/GenBank/DDBJ databases">
        <authorList>
            <person name="Kim C.M."/>
        </authorList>
    </citation>
    <scope>NUCLEOTIDE SEQUENCE [LARGE SCALE GENOMIC DNA]</scope>
    <source>
        <strain evidence="2 3">SR9</strain>
    </source>
</reference>
<dbReference type="Gene3D" id="1.10.10.2910">
    <property type="match status" value="1"/>
</dbReference>
<dbReference type="InterPro" id="IPR010359">
    <property type="entry name" value="IrrE_HExxH"/>
</dbReference>
<dbReference type="PANTHER" id="PTHR43236:SF2">
    <property type="entry name" value="BLL0069 PROTEIN"/>
    <property type="match status" value="1"/>
</dbReference>
<proteinExistence type="predicted"/>
<dbReference type="EMBL" id="JACJFN010000001">
    <property type="protein sequence ID" value="MBB1518940.1"/>
    <property type="molecule type" value="Genomic_DNA"/>
</dbReference>
<protein>
    <submittedName>
        <fullName evidence="2">ImmA/IrrE family metallo-endopeptidase</fullName>
    </submittedName>
</protein>
<evidence type="ECO:0000313" key="3">
    <source>
        <dbReference type="Proteomes" id="UP000581189"/>
    </source>
</evidence>